<sequence>MVTNGDGPVALAPGFVEALKARVGSDDVIDFDDGPQLEDTAVSADAPFSNAISSLGHLADQGRVFVLMEFVGPQIPVRAPAINAP</sequence>
<reference evidence="2" key="1">
    <citation type="journal article" date="2019" name="Int. J. Syst. Evol. Microbiol.">
        <title>The Global Catalogue of Microorganisms (GCM) 10K type strain sequencing project: providing services to taxonomists for standard genome sequencing and annotation.</title>
        <authorList>
            <consortium name="The Broad Institute Genomics Platform"/>
            <consortium name="The Broad Institute Genome Sequencing Center for Infectious Disease"/>
            <person name="Wu L."/>
            <person name="Ma J."/>
        </authorList>
    </citation>
    <scope>NUCLEOTIDE SEQUENCE [LARGE SCALE GENOMIC DNA]</scope>
    <source>
        <strain evidence="2">KCTC 52165</strain>
    </source>
</reference>
<evidence type="ECO:0000313" key="1">
    <source>
        <dbReference type="EMBL" id="MFC3205347.1"/>
    </source>
</evidence>
<evidence type="ECO:0000313" key="2">
    <source>
        <dbReference type="Proteomes" id="UP001595583"/>
    </source>
</evidence>
<protein>
    <submittedName>
        <fullName evidence="1">Uncharacterized protein</fullName>
    </submittedName>
</protein>
<name>A0ABV7KD69_9HYPH</name>
<dbReference type="RefSeq" id="WP_378218740.1">
    <property type="nucleotide sequence ID" value="NZ_JBHRTK010000004.1"/>
</dbReference>
<accession>A0ABV7KD69</accession>
<proteinExistence type="predicted"/>
<dbReference type="Proteomes" id="UP001595583">
    <property type="component" value="Unassembled WGS sequence"/>
</dbReference>
<gene>
    <name evidence="1" type="ORF">ACFOHJ_03915</name>
</gene>
<organism evidence="1 2">
    <name type="scientific">Aquamicrobium soli</name>
    <dbReference type="NCBI Taxonomy" id="1811518"/>
    <lineage>
        <taxon>Bacteria</taxon>
        <taxon>Pseudomonadati</taxon>
        <taxon>Pseudomonadota</taxon>
        <taxon>Alphaproteobacteria</taxon>
        <taxon>Hyphomicrobiales</taxon>
        <taxon>Phyllobacteriaceae</taxon>
        <taxon>Aquamicrobium</taxon>
    </lineage>
</organism>
<keyword evidence="2" id="KW-1185">Reference proteome</keyword>
<comment type="caution">
    <text evidence="1">The sequence shown here is derived from an EMBL/GenBank/DDBJ whole genome shotgun (WGS) entry which is preliminary data.</text>
</comment>
<dbReference type="EMBL" id="JBHRTK010000004">
    <property type="protein sequence ID" value="MFC3205347.1"/>
    <property type="molecule type" value="Genomic_DNA"/>
</dbReference>